<evidence type="ECO:0000256" key="11">
    <source>
        <dbReference type="ARBA" id="ARBA00037449"/>
    </source>
</evidence>
<dbReference type="SUPFAM" id="SSF52540">
    <property type="entry name" value="P-loop containing nucleoside triphosphate hydrolases"/>
    <property type="match status" value="1"/>
</dbReference>
<dbReference type="CDD" id="cd18787">
    <property type="entry name" value="SF2_C_DEAD"/>
    <property type="match status" value="1"/>
</dbReference>
<keyword evidence="5" id="KW-0698">rRNA processing</keyword>
<evidence type="ECO:0000256" key="1">
    <source>
        <dbReference type="ARBA" id="ARBA00004604"/>
    </source>
</evidence>
<feature type="domain" description="Helicase ATP-binding" evidence="14">
    <location>
        <begin position="136"/>
        <end position="324"/>
    </location>
</feature>
<dbReference type="Pfam" id="PF00271">
    <property type="entry name" value="Helicase_C"/>
    <property type="match status" value="1"/>
</dbReference>
<dbReference type="SMART" id="SM00490">
    <property type="entry name" value="HELICc"/>
    <property type="match status" value="1"/>
</dbReference>
<keyword evidence="10" id="KW-0539">Nucleus</keyword>
<feature type="region of interest" description="Disordered" evidence="13">
    <location>
        <begin position="1"/>
        <end position="71"/>
    </location>
</feature>
<dbReference type="PROSITE" id="PS00039">
    <property type="entry name" value="DEAD_ATP_HELICASE"/>
    <property type="match status" value="1"/>
</dbReference>
<evidence type="ECO:0000313" key="17">
    <source>
        <dbReference type="Proteomes" id="UP000620104"/>
    </source>
</evidence>
<evidence type="ECO:0000256" key="7">
    <source>
        <dbReference type="ARBA" id="ARBA00022801"/>
    </source>
</evidence>
<keyword evidence="8 12" id="KW-0347">Helicase</keyword>
<dbReference type="PROSITE" id="PS51194">
    <property type="entry name" value="HELICASE_CTER"/>
    <property type="match status" value="1"/>
</dbReference>
<evidence type="ECO:0000259" key="15">
    <source>
        <dbReference type="PROSITE" id="PS51194"/>
    </source>
</evidence>
<dbReference type="InterPro" id="IPR000629">
    <property type="entry name" value="RNA-helicase_DEAD-box_CS"/>
</dbReference>
<gene>
    <name evidence="16" type="ORF">NliqN6_5763</name>
</gene>
<accession>A0A8H3TYS2</accession>
<dbReference type="InterPro" id="IPR044742">
    <property type="entry name" value="DEAD/DEAH_RhlB"/>
</dbReference>
<evidence type="ECO:0000256" key="4">
    <source>
        <dbReference type="ARBA" id="ARBA00022517"/>
    </source>
</evidence>
<dbReference type="GO" id="GO:0003724">
    <property type="term" value="F:RNA helicase activity"/>
    <property type="evidence" value="ECO:0007669"/>
    <property type="project" value="UniProtKB-EC"/>
</dbReference>
<evidence type="ECO:0000256" key="2">
    <source>
        <dbReference type="ARBA" id="ARBA00009334"/>
    </source>
</evidence>
<dbReference type="PANTHER" id="PTHR47958">
    <property type="entry name" value="ATP-DEPENDENT RNA HELICASE DBP3"/>
    <property type="match status" value="1"/>
</dbReference>
<evidence type="ECO:0000256" key="3">
    <source>
        <dbReference type="ARBA" id="ARBA00012552"/>
    </source>
</evidence>
<proteinExistence type="inferred from homology"/>
<dbReference type="EC" id="3.6.4.13" evidence="3"/>
<dbReference type="EMBL" id="BLZA01000040">
    <property type="protein sequence ID" value="GHJ89361.1"/>
    <property type="molecule type" value="Genomic_DNA"/>
</dbReference>
<evidence type="ECO:0000256" key="6">
    <source>
        <dbReference type="ARBA" id="ARBA00022741"/>
    </source>
</evidence>
<dbReference type="GO" id="GO:0016787">
    <property type="term" value="F:hydrolase activity"/>
    <property type="evidence" value="ECO:0007669"/>
    <property type="project" value="UniProtKB-KW"/>
</dbReference>
<feature type="compositionally biased region" description="Basic and acidic residues" evidence="13">
    <location>
        <begin position="26"/>
        <end position="42"/>
    </location>
</feature>
<dbReference type="AlphaFoldDB" id="A0A8H3TYS2"/>
<dbReference type="InterPro" id="IPR014001">
    <property type="entry name" value="Helicase_ATP-bd"/>
</dbReference>
<dbReference type="InterPro" id="IPR027417">
    <property type="entry name" value="P-loop_NTPase"/>
</dbReference>
<dbReference type="PROSITE" id="PS51192">
    <property type="entry name" value="HELICASE_ATP_BIND_1"/>
    <property type="match status" value="1"/>
</dbReference>
<sequence>MSADTIPVAKKEKKEKKDKKDKKKRTIDDVTDGKEETKEEKKARKAAKKAKKEAAISSNTAASTPAEATSTPAVPSLDAALASQSESDAFLATHSITLKPTPYRLLLSLASLPINPSFAPYLASYTSPTPIQAASWPRLFAGDDVIGIAETGSGKTLTFGLPGLQLLTTLPKSIPAAKGKGKGNTNPIQLLVLAPTRELALQTYDTVSALGKHVGIDAVCLFGGMSRDEQVRQVRQKDVRVVVGTPGRILDLANSGDVDFSNVKYLVLDEADRMLDQGFENDIRKIIGFCPSKEQGRQTVMFSATWPESVRRLASTFLTKPVHITVGSDELTANKRITQVVEVFENTREKEGRLLGHLRDFFKTFPKSSLVPARILVFALYKKEATRLEQTIKRAGYKVAGLHGDLGQDARIRALNSLKDGSVNVLVATDVAARGLDIPSVQLVINVTFPLTTEDYVHRIGRTGRAGLSGKAITFYTGEAHEKSLAGEFKRVLRDAGVEIPEALAQMSGTIKKKEHGSYGAFYKDTSDAPAAKKIRFD</sequence>
<keyword evidence="17" id="KW-1185">Reference proteome</keyword>
<evidence type="ECO:0000256" key="8">
    <source>
        <dbReference type="ARBA" id="ARBA00022806"/>
    </source>
</evidence>
<protein>
    <recommendedName>
        <fullName evidence="3">RNA helicase</fullName>
        <ecNumber evidence="3">3.6.4.13</ecNumber>
    </recommendedName>
</protein>
<keyword evidence="7 12" id="KW-0378">Hydrolase</keyword>
<evidence type="ECO:0000256" key="13">
    <source>
        <dbReference type="SAM" id="MobiDB-lite"/>
    </source>
</evidence>
<keyword evidence="4" id="KW-0690">Ribosome biogenesis</keyword>
<evidence type="ECO:0000259" key="14">
    <source>
        <dbReference type="PROSITE" id="PS51192"/>
    </source>
</evidence>
<keyword evidence="9 12" id="KW-0067">ATP-binding</keyword>
<evidence type="ECO:0000256" key="10">
    <source>
        <dbReference type="ARBA" id="ARBA00023242"/>
    </source>
</evidence>
<dbReference type="GO" id="GO:0005524">
    <property type="term" value="F:ATP binding"/>
    <property type="evidence" value="ECO:0007669"/>
    <property type="project" value="UniProtKB-KW"/>
</dbReference>
<feature type="compositionally biased region" description="Basic residues" evidence="13">
    <location>
        <begin position="11"/>
        <end position="25"/>
    </location>
</feature>
<reference evidence="16" key="1">
    <citation type="submission" date="2020-07" db="EMBL/GenBank/DDBJ databases">
        <title>Draft Genome Sequence of a Deep-Sea Yeast, Naganishia (Cryptococcus) liquefaciens strain N6.</title>
        <authorList>
            <person name="Han Y.W."/>
            <person name="Kajitani R."/>
            <person name="Morimoto H."/>
            <person name="Parhat M."/>
            <person name="Tsubouchi H."/>
            <person name="Bakenova O."/>
            <person name="Ogata M."/>
            <person name="Argunhan B."/>
            <person name="Aoki R."/>
            <person name="Kajiwara S."/>
            <person name="Itoh T."/>
            <person name="Iwasaki H."/>
        </authorList>
    </citation>
    <scope>NUCLEOTIDE SEQUENCE</scope>
    <source>
        <strain evidence="16">N6</strain>
    </source>
</reference>
<evidence type="ECO:0000256" key="12">
    <source>
        <dbReference type="RuleBase" id="RU000492"/>
    </source>
</evidence>
<evidence type="ECO:0000313" key="16">
    <source>
        <dbReference type="EMBL" id="GHJ89361.1"/>
    </source>
</evidence>
<evidence type="ECO:0000256" key="9">
    <source>
        <dbReference type="ARBA" id="ARBA00022840"/>
    </source>
</evidence>
<feature type="domain" description="Helicase C-terminal" evidence="15">
    <location>
        <begin position="357"/>
        <end position="508"/>
    </location>
</feature>
<organism evidence="16 17">
    <name type="scientific">Naganishia liquefaciens</name>
    <dbReference type="NCBI Taxonomy" id="104408"/>
    <lineage>
        <taxon>Eukaryota</taxon>
        <taxon>Fungi</taxon>
        <taxon>Dikarya</taxon>
        <taxon>Basidiomycota</taxon>
        <taxon>Agaricomycotina</taxon>
        <taxon>Tremellomycetes</taxon>
        <taxon>Filobasidiales</taxon>
        <taxon>Filobasidiaceae</taxon>
        <taxon>Naganishia</taxon>
    </lineage>
</organism>
<comment type="subcellular location">
    <subcellularLocation>
        <location evidence="1">Nucleus</location>
        <location evidence="1">Nucleolus</location>
    </subcellularLocation>
</comment>
<dbReference type="Proteomes" id="UP000620104">
    <property type="component" value="Unassembled WGS sequence"/>
</dbReference>
<comment type="similarity">
    <text evidence="2">Belongs to the DEAD box helicase family. DDX5/DBP2 subfamily.</text>
</comment>
<dbReference type="SMART" id="SM00487">
    <property type="entry name" value="DEXDc"/>
    <property type="match status" value="1"/>
</dbReference>
<dbReference type="Pfam" id="PF00270">
    <property type="entry name" value="DEAD"/>
    <property type="match status" value="1"/>
</dbReference>
<dbReference type="Gene3D" id="3.40.50.300">
    <property type="entry name" value="P-loop containing nucleotide triphosphate hydrolases"/>
    <property type="match status" value="2"/>
</dbReference>
<keyword evidence="6 12" id="KW-0547">Nucleotide-binding</keyword>
<evidence type="ECO:0000256" key="5">
    <source>
        <dbReference type="ARBA" id="ARBA00022552"/>
    </source>
</evidence>
<dbReference type="OrthoDB" id="196131at2759"/>
<dbReference type="GO" id="GO:0003676">
    <property type="term" value="F:nucleic acid binding"/>
    <property type="evidence" value="ECO:0007669"/>
    <property type="project" value="InterPro"/>
</dbReference>
<comment type="function">
    <text evidence="11">ATP-dependent RNA helicase required for 60S ribosomal subunit synthesis. Involved in efficient pre-rRNA processing, predominantly at site A3, which is necessary for the normal formation of 25S and 5.8S rRNAs.</text>
</comment>
<dbReference type="InterPro" id="IPR001650">
    <property type="entry name" value="Helicase_C-like"/>
</dbReference>
<dbReference type="CDD" id="cd00268">
    <property type="entry name" value="DEADc"/>
    <property type="match status" value="1"/>
</dbReference>
<feature type="compositionally biased region" description="Low complexity" evidence="13">
    <location>
        <begin position="55"/>
        <end position="71"/>
    </location>
</feature>
<dbReference type="InterPro" id="IPR011545">
    <property type="entry name" value="DEAD/DEAH_box_helicase_dom"/>
</dbReference>
<comment type="caution">
    <text evidence="16">The sequence shown here is derived from an EMBL/GenBank/DDBJ whole genome shotgun (WGS) entry which is preliminary data.</text>
</comment>
<name>A0A8H3TYS2_9TREE</name>